<dbReference type="Proteomes" id="UP000192756">
    <property type="component" value="Unassembled WGS sequence"/>
</dbReference>
<keyword evidence="2" id="KW-0812">Transmembrane</keyword>
<dbReference type="GO" id="GO:0005886">
    <property type="term" value="C:plasma membrane"/>
    <property type="evidence" value="ECO:0007669"/>
    <property type="project" value="InterPro"/>
</dbReference>
<accession>A0A1W2EEH5</accession>
<feature type="domain" description="Translocation and assembly module TamB C-terminal" evidence="6">
    <location>
        <begin position="1014"/>
        <end position="1409"/>
    </location>
</feature>
<dbReference type="EMBL" id="FWXT01000005">
    <property type="protein sequence ID" value="SMD07498.1"/>
    <property type="molecule type" value="Genomic_DNA"/>
</dbReference>
<keyword evidence="8" id="KW-1185">Reference proteome</keyword>
<evidence type="ECO:0000313" key="8">
    <source>
        <dbReference type="Proteomes" id="UP000192756"/>
    </source>
</evidence>
<comment type="subcellular location">
    <subcellularLocation>
        <location evidence="1">Membrane</location>
        <topology evidence="1">Single-pass membrane protein</topology>
    </subcellularLocation>
</comment>
<dbReference type="STRING" id="151894.SAMN04488524_4714"/>
<sequence length="1495" mass="167086">MKKLLKILLWLVASVILLAAVILFALQFRPVQTYVAKKAAAYLSKELNTTISLSGIYIKPFKSVVLEDLLVLDQQKDTLLSTPKFLVDINQLSLKQRIIAVNTVQINNGSFFLKSYKDTTSNLDFIIDYFDSGPPTIKKKKKPYKISFDRVILNNVGFKYKNYRRDTVMKGVNFDDIDLSGLNGIFENLNTKDHIVQANIKDLTFKEKSGFYLKNLTAFTTIDTNSIELKKLLLVTNRSRLSDYFQMRFKSFDDFDDYINKVRMKANFKDSHISSRDVSYFTSDLDQMSLDIDVDGQVNGLVNNLRAKKLSVKAGKATHIKGDFILKGLPYLKETFMDLKIEMAGTNNTDLDEIVTSITGKKEKVVPKIVDKFGNINFNGSFTGFKNDFIAYGEFKTKLGRLVSDVNMKIDKKGMPSYTGNVKTYDFNIGDLIDEKMLGRLSASLYVKGRGTEMQNLSEKLNGDIEYIDFNHYRYRSVKIDGTFDKKYFDGSLKINDKNIQLAFDGGVNLNPKLPVFNFKATIKNAKLRALKLYKDSLKIDAVFNTNFSGTNLNNIQGRLRLQEITLDNVKGIYHIDSVELQANGLGKDRNLTIKSDILDASIKGQYDLNTLPSYYKALAKKYIPSLKADIVKFGDQIFQFNLNIKRFEPIAELLVPGLSLEDQAIFAGNFDSPNNIATLNGFIKKLKYKGVVVNNIIVDENTSTNQLQAIITSDRVDLNDSLYIKNVNISNILRNDSLSLNVKLSNEDDVNQLDLNGLIEFANDTTARVSILPSILKVNNEDWKIQEKVRINFHDGKTEINNFDLNNGRQLLTLDGVLSGNPEDMLRVGFKDFSLTTLNPFVKAMGLKLSGNVNGETKLSNILKSPEIRDNIKIDSLTFNDTYIGSLTDTSSYDQSKKAANIFTNIVAADRETLRATGSLDLEKKEIDVLVKLDESELAVLEPFVNELVSNLKGHISSNLTVKGPFDKPEIKGTVAFDKATMTINYLKTTYTISDEVTVNNSIIAIKDLKLLDTDNDEAIANGTVDLNDLNNPTLDVNVNANHFMALNTTEKDNSLYFGQAYATGSFKFKGPTNKMFIDIDAKTEKGTVFNLPLNSSETVSSKDFITFVSKDTTNFVKKQTSFDGLTMSLKLSVDASSTANIFTTLGKLSGKGYSRNLALNINSLGDFEMSGDYIIESGSFDFTAQEVINKKFSIRQGGTIRWTGNPSAAQINLKAIYALRASTADLYTAANREGANANERVLTEVEMGLSGLLLKPDIKLDIFFPSNPAIKEEMQSYFNDDNNRNLQALSLIIRRSFAPGSGKEDLGKQLSSGVASTATELLFNQFNNVLSSLNLDFVDINIRSLSEANASFRFFKDRIILNAGIVDKNSRSDLSPIGFSRDNVGSEVEVLALIKKDGTLVGKLANKPPTQQSIFNTGLQNTNVTSLGLIYTQQFDSFREFIQKISGKLRNEEKKKLEEKKKKAEDDKKSSAVQTNPANKEGIINDQKKPKRK</sequence>
<reference evidence="8" key="1">
    <citation type="submission" date="2017-04" db="EMBL/GenBank/DDBJ databases">
        <authorList>
            <person name="Varghese N."/>
            <person name="Submissions S."/>
        </authorList>
    </citation>
    <scope>NUCLEOTIDE SEQUENCE [LARGE SCALE GENOMIC DNA]</scope>
    <source>
        <strain evidence="8">DSM 12126</strain>
    </source>
</reference>
<evidence type="ECO:0000256" key="4">
    <source>
        <dbReference type="ARBA" id="ARBA00023136"/>
    </source>
</evidence>
<organism evidence="7 8">
    <name type="scientific">Pedobacter africanus</name>
    <dbReference type="NCBI Taxonomy" id="151894"/>
    <lineage>
        <taxon>Bacteria</taxon>
        <taxon>Pseudomonadati</taxon>
        <taxon>Bacteroidota</taxon>
        <taxon>Sphingobacteriia</taxon>
        <taxon>Sphingobacteriales</taxon>
        <taxon>Sphingobacteriaceae</taxon>
        <taxon>Pedobacter</taxon>
    </lineage>
</organism>
<dbReference type="GO" id="GO:0009306">
    <property type="term" value="P:protein secretion"/>
    <property type="evidence" value="ECO:0007669"/>
    <property type="project" value="InterPro"/>
</dbReference>
<feature type="region of interest" description="Disordered" evidence="5">
    <location>
        <begin position="1454"/>
        <end position="1495"/>
    </location>
</feature>
<evidence type="ECO:0000256" key="5">
    <source>
        <dbReference type="SAM" id="MobiDB-lite"/>
    </source>
</evidence>
<proteinExistence type="predicted"/>
<evidence type="ECO:0000256" key="2">
    <source>
        <dbReference type="ARBA" id="ARBA00022692"/>
    </source>
</evidence>
<dbReference type="InterPro" id="IPR007452">
    <property type="entry name" value="TamB_C"/>
</dbReference>
<evidence type="ECO:0000256" key="3">
    <source>
        <dbReference type="ARBA" id="ARBA00022989"/>
    </source>
</evidence>
<evidence type="ECO:0000259" key="6">
    <source>
        <dbReference type="Pfam" id="PF04357"/>
    </source>
</evidence>
<dbReference type="Pfam" id="PF04357">
    <property type="entry name" value="TamB"/>
    <property type="match status" value="1"/>
</dbReference>
<name>A0A1W2EEH5_9SPHI</name>
<feature type="compositionally biased region" description="Basic and acidic residues" evidence="5">
    <location>
        <begin position="1454"/>
        <end position="1472"/>
    </location>
</feature>
<keyword evidence="3" id="KW-1133">Transmembrane helix</keyword>
<gene>
    <name evidence="7" type="ORF">SAMN04488524_4714</name>
</gene>
<evidence type="ECO:0000256" key="1">
    <source>
        <dbReference type="ARBA" id="ARBA00004167"/>
    </source>
</evidence>
<keyword evidence="4" id="KW-0472">Membrane</keyword>
<evidence type="ECO:0000313" key="7">
    <source>
        <dbReference type="EMBL" id="SMD07498.1"/>
    </source>
</evidence>
<protein>
    <recommendedName>
        <fullName evidence="6">Translocation and assembly module TamB C-terminal domain-containing protein</fullName>
    </recommendedName>
</protein>